<keyword evidence="3" id="KW-1185">Reference proteome</keyword>
<evidence type="ECO:0000256" key="1">
    <source>
        <dbReference type="SAM" id="MobiDB-lite"/>
    </source>
</evidence>
<accession>K9HPT0</accession>
<dbReference type="EMBL" id="ANHY01000003">
    <property type="protein sequence ID" value="EKV32283.1"/>
    <property type="molecule type" value="Genomic_DNA"/>
</dbReference>
<sequence>MLRRLARICHDAGPSCPRSGRRNGPTETSSRKKERLLANCRQFSAGRSGGP</sequence>
<reference evidence="2 3" key="1">
    <citation type="journal article" date="2013" name="Genome Announc.">
        <title>Draft Genome Sequence of an Alphaproteobacterium, Caenispirillum salinarum AK4(T), Isolated from a Solar Saltern.</title>
        <authorList>
            <person name="Khatri I."/>
            <person name="Singh A."/>
            <person name="Korpole S."/>
            <person name="Pinnaka A.K."/>
            <person name="Subramanian S."/>
        </authorList>
    </citation>
    <scope>NUCLEOTIDE SEQUENCE [LARGE SCALE GENOMIC DNA]</scope>
    <source>
        <strain evidence="2 3">AK4</strain>
    </source>
</reference>
<proteinExistence type="predicted"/>
<protein>
    <submittedName>
        <fullName evidence="2">Uncharacterized protein</fullName>
    </submittedName>
</protein>
<dbReference type="Proteomes" id="UP000009881">
    <property type="component" value="Unassembled WGS sequence"/>
</dbReference>
<evidence type="ECO:0000313" key="2">
    <source>
        <dbReference type="EMBL" id="EKV32283.1"/>
    </source>
</evidence>
<comment type="caution">
    <text evidence="2">The sequence shown here is derived from an EMBL/GenBank/DDBJ whole genome shotgun (WGS) entry which is preliminary data.</text>
</comment>
<dbReference type="AlphaFoldDB" id="K9HPT0"/>
<evidence type="ECO:0000313" key="3">
    <source>
        <dbReference type="Proteomes" id="UP000009881"/>
    </source>
</evidence>
<feature type="region of interest" description="Disordered" evidence="1">
    <location>
        <begin position="11"/>
        <end position="51"/>
    </location>
</feature>
<gene>
    <name evidence="2" type="ORF">C882_2360</name>
</gene>
<name>K9HPT0_9PROT</name>
<organism evidence="2 3">
    <name type="scientific">Caenispirillum salinarum AK4</name>
    <dbReference type="NCBI Taxonomy" id="1238182"/>
    <lineage>
        <taxon>Bacteria</taxon>
        <taxon>Pseudomonadati</taxon>
        <taxon>Pseudomonadota</taxon>
        <taxon>Alphaproteobacteria</taxon>
        <taxon>Rhodospirillales</taxon>
        <taxon>Novispirillaceae</taxon>
        <taxon>Caenispirillum</taxon>
    </lineage>
</organism>